<evidence type="ECO:0000256" key="3">
    <source>
        <dbReference type="ARBA" id="ARBA00022833"/>
    </source>
</evidence>
<dbReference type="PANTHER" id="PTHR45931:SF3">
    <property type="entry name" value="RING ZINC FINGER-CONTAINING PROTEIN"/>
    <property type="match status" value="1"/>
</dbReference>
<dbReference type="InterPro" id="IPR001841">
    <property type="entry name" value="Znf_RING"/>
</dbReference>
<dbReference type="OrthoDB" id="5985211at2759"/>
<dbReference type="InterPro" id="IPR051834">
    <property type="entry name" value="RING_finger_E3_ligase"/>
</dbReference>
<dbReference type="InParanoid" id="A7RWD9"/>
<organism evidence="7 8">
    <name type="scientific">Nematostella vectensis</name>
    <name type="common">Starlet sea anemone</name>
    <dbReference type="NCBI Taxonomy" id="45351"/>
    <lineage>
        <taxon>Eukaryota</taxon>
        <taxon>Metazoa</taxon>
        <taxon>Cnidaria</taxon>
        <taxon>Anthozoa</taxon>
        <taxon>Hexacorallia</taxon>
        <taxon>Actiniaria</taxon>
        <taxon>Edwardsiidae</taxon>
        <taxon>Nematostella</taxon>
    </lineage>
</organism>
<feature type="region of interest" description="Disordered" evidence="5">
    <location>
        <begin position="131"/>
        <end position="160"/>
    </location>
</feature>
<dbReference type="SMART" id="SM00184">
    <property type="entry name" value="RING"/>
    <property type="match status" value="1"/>
</dbReference>
<dbReference type="InterPro" id="IPR013083">
    <property type="entry name" value="Znf_RING/FYVE/PHD"/>
</dbReference>
<dbReference type="GO" id="GO:0061630">
    <property type="term" value="F:ubiquitin protein ligase activity"/>
    <property type="evidence" value="ECO:0000318"/>
    <property type="project" value="GO_Central"/>
</dbReference>
<feature type="domain" description="RING-type" evidence="6">
    <location>
        <begin position="257"/>
        <end position="298"/>
    </location>
</feature>
<accession>A7RWD9</accession>
<dbReference type="PROSITE" id="PS50089">
    <property type="entry name" value="ZF_RING_2"/>
    <property type="match status" value="1"/>
</dbReference>
<protein>
    <recommendedName>
        <fullName evidence="6">RING-type domain-containing protein</fullName>
    </recommendedName>
</protein>
<dbReference type="Pfam" id="PF13639">
    <property type="entry name" value="zf-RING_2"/>
    <property type="match status" value="1"/>
</dbReference>
<dbReference type="GO" id="GO:0006511">
    <property type="term" value="P:ubiquitin-dependent protein catabolic process"/>
    <property type="evidence" value="ECO:0000318"/>
    <property type="project" value="GO_Central"/>
</dbReference>
<dbReference type="Gene3D" id="3.30.40.10">
    <property type="entry name" value="Zinc/RING finger domain, C3HC4 (zinc finger)"/>
    <property type="match status" value="1"/>
</dbReference>
<proteinExistence type="predicted"/>
<dbReference type="AlphaFoldDB" id="A7RWD9"/>
<keyword evidence="2 4" id="KW-0863">Zinc-finger</keyword>
<evidence type="ECO:0000256" key="1">
    <source>
        <dbReference type="ARBA" id="ARBA00022723"/>
    </source>
</evidence>
<evidence type="ECO:0000256" key="5">
    <source>
        <dbReference type="SAM" id="MobiDB-lite"/>
    </source>
</evidence>
<dbReference type="eggNOG" id="KOG0800">
    <property type="taxonomic scope" value="Eukaryota"/>
</dbReference>
<gene>
    <name evidence="7" type="ORF">NEMVEDRAFT_v1g241157</name>
</gene>
<dbReference type="Proteomes" id="UP000001593">
    <property type="component" value="Unassembled WGS sequence"/>
</dbReference>
<keyword evidence="1" id="KW-0479">Metal-binding</keyword>
<evidence type="ECO:0000256" key="4">
    <source>
        <dbReference type="PROSITE-ProRule" id="PRU00175"/>
    </source>
</evidence>
<reference evidence="7 8" key="1">
    <citation type="journal article" date="2007" name="Science">
        <title>Sea anemone genome reveals ancestral eumetazoan gene repertoire and genomic organization.</title>
        <authorList>
            <person name="Putnam N.H."/>
            <person name="Srivastava M."/>
            <person name="Hellsten U."/>
            <person name="Dirks B."/>
            <person name="Chapman J."/>
            <person name="Salamov A."/>
            <person name="Terry A."/>
            <person name="Shapiro H."/>
            <person name="Lindquist E."/>
            <person name="Kapitonov V.V."/>
            <person name="Jurka J."/>
            <person name="Genikhovich G."/>
            <person name="Grigoriev I.V."/>
            <person name="Lucas S.M."/>
            <person name="Steele R.E."/>
            <person name="Finnerty J.R."/>
            <person name="Technau U."/>
            <person name="Martindale M.Q."/>
            <person name="Rokhsar D.S."/>
        </authorList>
    </citation>
    <scope>NUCLEOTIDE SEQUENCE [LARGE SCALE GENOMIC DNA]</scope>
    <source>
        <strain evidence="8">CH2 X CH6</strain>
    </source>
</reference>
<dbReference type="PANTHER" id="PTHR45931">
    <property type="entry name" value="SI:CH211-59O9.10"/>
    <property type="match status" value="1"/>
</dbReference>
<name>A7RWD9_NEMVE</name>
<dbReference type="KEGG" id="nve:5516273"/>
<evidence type="ECO:0000313" key="7">
    <source>
        <dbReference type="EMBL" id="EDO44243.1"/>
    </source>
</evidence>
<evidence type="ECO:0000256" key="2">
    <source>
        <dbReference type="ARBA" id="ARBA00022771"/>
    </source>
</evidence>
<sequence length="303" mass="35248">MSGPQQEQGCENKVQAQDLVNEIVESIYIATFGGASYEETAEDDFLESNVGCDICEEESWDEFPENSWPFEFHHWEIDGIHRHQKTKRKHNLRKFCKNITDKNELKSQVKKTKISNRAYFAACKKELRRKANEAENAENKKKNIELKLKQKNTPRKWPEGMPPYRDIHVKYIPCKKRDNHSGKIYNDEHFVLRRDNADKLGDALISQLMTLQDREITPNDFDLLLQLDNFVEVKTVPKHIIDGLQCVTVNEGIDDVCLICMEEYAVGDSMKYLPCRHNFHSACIRTWLTYTSCKCPLDGLEVC</sequence>
<evidence type="ECO:0000259" key="6">
    <source>
        <dbReference type="PROSITE" id="PS50089"/>
    </source>
</evidence>
<dbReference type="GO" id="GO:0008270">
    <property type="term" value="F:zinc ion binding"/>
    <property type="evidence" value="ECO:0007669"/>
    <property type="project" value="UniProtKB-KW"/>
</dbReference>
<dbReference type="HOGENOM" id="CLU_919199_0_0_1"/>
<keyword evidence="3" id="KW-0862">Zinc</keyword>
<dbReference type="GO" id="GO:0005634">
    <property type="term" value="C:nucleus"/>
    <property type="evidence" value="ECO:0000318"/>
    <property type="project" value="GO_Central"/>
</dbReference>
<feature type="compositionally biased region" description="Basic and acidic residues" evidence="5">
    <location>
        <begin position="131"/>
        <end position="148"/>
    </location>
</feature>
<keyword evidence="8" id="KW-1185">Reference proteome</keyword>
<evidence type="ECO:0000313" key="8">
    <source>
        <dbReference type="Proteomes" id="UP000001593"/>
    </source>
</evidence>
<dbReference type="STRING" id="45351.A7RWD9"/>
<dbReference type="EMBL" id="DS469546">
    <property type="protein sequence ID" value="EDO44243.1"/>
    <property type="molecule type" value="Genomic_DNA"/>
</dbReference>
<dbReference type="SUPFAM" id="SSF57850">
    <property type="entry name" value="RING/U-box"/>
    <property type="match status" value="1"/>
</dbReference>